<dbReference type="EMBL" id="JAJTTC010000010">
    <property type="protein sequence ID" value="MCF0065291.1"/>
    <property type="molecule type" value="Genomic_DNA"/>
</dbReference>
<sequence length="159" mass="17504">MKNFQLMTVLLAFLLSLLFYESIAQKNDLAYAGQTAVQHDAFHAIASASAGAKANPLTAQFAVLPKITVKDDGKVFVYIFNPNRIGINVCFYDGRGHALHRDKTAARYYGKLLDVSELEAGSYELTLHSGKVSAHYTLEIAAEAREINMKGKPYFAVSQ</sequence>
<dbReference type="Proteomes" id="UP001139000">
    <property type="component" value="Unassembled WGS sequence"/>
</dbReference>
<keyword evidence="2" id="KW-1185">Reference proteome</keyword>
<reference evidence="1" key="1">
    <citation type="submission" date="2021-12" db="EMBL/GenBank/DDBJ databases">
        <title>Novel species in genus Dyadobacter.</title>
        <authorList>
            <person name="Ma C."/>
        </authorList>
    </citation>
    <scope>NUCLEOTIDE SEQUENCE</scope>
    <source>
        <strain evidence="1">LJ419</strain>
    </source>
</reference>
<name>A0A9X1TG98_9BACT</name>
<proteinExistence type="predicted"/>
<protein>
    <submittedName>
        <fullName evidence="1">Uncharacterized protein</fullName>
    </submittedName>
</protein>
<evidence type="ECO:0000313" key="2">
    <source>
        <dbReference type="Proteomes" id="UP001139000"/>
    </source>
</evidence>
<organism evidence="1 2">
    <name type="scientific">Dyadobacter chenwenxiniae</name>
    <dbReference type="NCBI Taxonomy" id="2906456"/>
    <lineage>
        <taxon>Bacteria</taxon>
        <taxon>Pseudomonadati</taxon>
        <taxon>Bacteroidota</taxon>
        <taxon>Cytophagia</taxon>
        <taxon>Cytophagales</taxon>
        <taxon>Spirosomataceae</taxon>
        <taxon>Dyadobacter</taxon>
    </lineage>
</organism>
<evidence type="ECO:0000313" key="1">
    <source>
        <dbReference type="EMBL" id="MCF0065291.1"/>
    </source>
</evidence>
<dbReference type="AlphaFoldDB" id="A0A9X1TG98"/>
<accession>A0A9X1TG98</accession>
<dbReference type="RefSeq" id="WP_234658278.1">
    <property type="nucleotide sequence ID" value="NZ_CP094997.1"/>
</dbReference>
<gene>
    <name evidence="1" type="ORF">LXM26_27505</name>
</gene>
<comment type="caution">
    <text evidence="1">The sequence shown here is derived from an EMBL/GenBank/DDBJ whole genome shotgun (WGS) entry which is preliminary data.</text>
</comment>